<dbReference type="EMBL" id="JBEZVE010000005">
    <property type="protein sequence ID" value="MEU3780951.1"/>
    <property type="molecule type" value="Genomic_DNA"/>
</dbReference>
<keyword evidence="4" id="KW-1185">Reference proteome</keyword>
<dbReference type="Proteomes" id="UP001550739">
    <property type="component" value="Unassembled WGS sequence"/>
</dbReference>
<evidence type="ECO:0000313" key="4">
    <source>
        <dbReference type="Proteomes" id="UP001550739"/>
    </source>
</evidence>
<proteinExistence type="predicted"/>
<gene>
    <name evidence="3" type="ORF">AB0E89_10230</name>
</gene>
<keyword evidence="2" id="KW-0732">Signal</keyword>
<feature type="region of interest" description="Disordered" evidence="1">
    <location>
        <begin position="141"/>
        <end position="206"/>
    </location>
</feature>
<feature type="signal peptide" evidence="2">
    <location>
        <begin position="1"/>
        <end position="26"/>
    </location>
</feature>
<comment type="caution">
    <text evidence="3">The sequence shown here is derived from an EMBL/GenBank/DDBJ whole genome shotgun (WGS) entry which is preliminary data.</text>
</comment>
<reference evidence="3 4" key="1">
    <citation type="submission" date="2024-06" db="EMBL/GenBank/DDBJ databases">
        <title>The Natural Products Discovery Center: Release of the First 8490 Sequenced Strains for Exploring Actinobacteria Biosynthetic Diversity.</title>
        <authorList>
            <person name="Kalkreuter E."/>
            <person name="Kautsar S.A."/>
            <person name="Yang D."/>
            <person name="Bader C.D."/>
            <person name="Teijaro C.N."/>
            <person name="Fluegel L."/>
            <person name="Davis C.M."/>
            <person name="Simpson J.R."/>
            <person name="Lauterbach L."/>
            <person name="Steele A.D."/>
            <person name="Gui C."/>
            <person name="Meng S."/>
            <person name="Li G."/>
            <person name="Viehrig K."/>
            <person name="Ye F."/>
            <person name="Su P."/>
            <person name="Kiefer A.F."/>
            <person name="Nichols A."/>
            <person name="Cepeda A.J."/>
            <person name="Yan W."/>
            <person name="Fan B."/>
            <person name="Jiang Y."/>
            <person name="Adhikari A."/>
            <person name="Zheng C.-J."/>
            <person name="Schuster L."/>
            <person name="Cowan T.M."/>
            <person name="Smanski M.J."/>
            <person name="Chevrette M.G."/>
            <person name="De Carvalho L.P.S."/>
            <person name="Shen B."/>
        </authorList>
    </citation>
    <scope>NUCLEOTIDE SEQUENCE [LARGE SCALE GENOMIC DNA]</scope>
    <source>
        <strain evidence="3 4">NPDC033843</strain>
    </source>
</reference>
<evidence type="ECO:0000313" key="3">
    <source>
        <dbReference type="EMBL" id="MEU3780951.1"/>
    </source>
</evidence>
<dbReference type="RefSeq" id="WP_334575687.1">
    <property type="nucleotide sequence ID" value="NZ_JBEZVE010000005.1"/>
</dbReference>
<sequence>MGRTAHFLSALAVAGAALVAVAPAAAADPAAEVSPGNVAPGGSVTVSVTCGPLTAGAPESLDATSKAFADGTVRLSKVPGGDDAPAGPAYRGTARIAPAADLEVSPVAAGPDAPWTVDGTCPAAPGAPGKPWSATLDVARGETHETHPQTQPCTTEPGGSCATSRPCAPPQGVSPTRADACRTAPPCARPEPEPQPRATGSHETGCAPATVEHGVQAGGGGAFTDSVPALAAGGLLIAGALGAAVHRLRRRRPAGDA</sequence>
<protein>
    <recommendedName>
        <fullName evidence="5">Secreted protein</fullName>
    </recommendedName>
</protein>
<name>A0ABV2ZEH9_9ACTN</name>
<evidence type="ECO:0000256" key="1">
    <source>
        <dbReference type="SAM" id="MobiDB-lite"/>
    </source>
</evidence>
<evidence type="ECO:0008006" key="5">
    <source>
        <dbReference type="Google" id="ProtNLM"/>
    </source>
</evidence>
<feature type="compositionally biased region" description="Low complexity" evidence="1">
    <location>
        <begin position="177"/>
        <end position="186"/>
    </location>
</feature>
<accession>A0ABV2ZEH9</accession>
<evidence type="ECO:0000256" key="2">
    <source>
        <dbReference type="SAM" id="SignalP"/>
    </source>
</evidence>
<feature type="chain" id="PRO_5047418905" description="Secreted protein" evidence="2">
    <location>
        <begin position="27"/>
        <end position="257"/>
    </location>
</feature>
<organism evidence="3 4">
    <name type="scientific">Streptomyces sp. 900129855</name>
    <dbReference type="NCBI Taxonomy" id="3155129"/>
    <lineage>
        <taxon>Bacteria</taxon>
        <taxon>Bacillati</taxon>
        <taxon>Actinomycetota</taxon>
        <taxon>Actinomycetes</taxon>
        <taxon>Kitasatosporales</taxon>
        <taxon>Streptomycetaceae</taxon>
        <taxon>Streptomyces</taxon>
    </lineage>
</organism>